<evidence type="ECO:0000259" key="5">
    <source>
        <dbReference type="PROSITE" id="PS51071"/>
    </source>
</evidence>
<reference evidence="7 8" key="1">
    <citation type="submission" date="2016-10" db="EMBL/GenBank/DDBJ databases">
        <authorList>
            <person name="de Groot N.N."/>
        </authorList>
    </citation>
    <scope>NUCLEOTIDE SEQUENCE [LARGE SCALE GENOMIC DNA]</scope>
    <source>
        <strain evidence="7 8">CGMCC 4.2022</strain>
    </source>
</reference>
<dbReference type="Gene3D" id="1.10.10.10">
    <property type="entry name" value="Winged helix-like DNA-binding domain superfamily/Winged helix DNA-binding domain"/>
    <property type="match status" value="1"/>
</dbReference>
<keyword evidence="1" id="KW-0805">Transcription regulation</keyword>
<dbReference type="InterPro" id="IPR036388">
    <property type="entry name" value="WH-like_DNA-bd_sf"/>
</dbReference>
<feature type="region of interest" description="Disordered" evidence="4">
    <location>
        <begin position="1"/>
        <end position="33"/>
    </location>
</feature>
<gene>
    <name evidence="7" type="ORF">SAMN05216259_103293</name>
</gene>
<dbReference type="GO" id="GO:0097367">
    <property type="term" value="F:carbohydrate derivative binding"/>
    <property type="evidence" value="ECO:0007669"/>
    <property type="project" value="InterPro"/>
</dbReference>
<dbReference type="PROSITE" id="PS51071">
    <property type="entry name" value="HTH_RPIR"/>
    <property type="match status" value="1"/>
</dbReference>
<protein>
    <submittedName>
        <fullName evidence="7">Transcriptional regulator, RpiR family</fullName>
    </submittedName>
</protein>
<evidence type="ECO:0000313" key="8">
    <source>
        <dbReference type="Proteomes" id="UP000199341"/>
    </source>
</evidence>
<accession>A0A1G9ZTZ7</accession>
<dbReference type="InterPro" id="IPR035472">
    <property type="entry name" value="RpiR-like_SIS"/>
</dbReference>
<feature type="domain" description="SIS" evidence="6">
    <location>
        <begin position="179"/>
        <end position="319"/>
    </location>
</feature>
<dbReference type="InterPro" id="IPR001347">
    <property type="entry name" value="SIS_dom"/>
</dbReference>
<feature type="domain" description="HTH rpiR-type" evidence="5">
    <location>
        <begin position="57"/>
        <end position="133"/>
    </location>
</feature>
<evidence type="ECO:0000256" key="4">
    <source>
        <dbReference type="SAM" id="MobiDB-lite"/>
    </source>
</evidence>
<dbReference type="STRING" id="310781.SAMN05216259_103293"/>
<evidence type="ECO:0000256" key="2">
    <source>
        <dbReference type="ARBA" id="ARBA00023125"/>
    </source>
</evidence>
<dbReference type="CDD" id="cd05013">
    <property type="entry name" value="SIS_RpiR"/>
    <property type="match status" value="1"/>
</dbReference>
<dbReference type="SUPFAM" id="SSF46689">
    <property type="entry name" value="Homeodomain-like"/>
    <property type="match status" value="1"/>
</dbReference>
<dbReference type="InterPro" id="IPR047640">
    <property type="entry name" value="RpiR-like"/>
</dbReference>
<evidence type="ECO:0000256" key="1">
    <source>
        <dbReference type="ARBA" id="ARBA00023015"/>
    </source>
</evidence>
<dbReference type="GO" id="GO:1901135">
    <property type="term" value="P:carbohydrate derivative metabolic process"/>
    <property type="evidence" value="ECO:0007669"/>
    <property type="project" value="InterPro"/>
</dbReference>
<dbReference type="PANTHER" id="PTHR30514:SF1">
    <property type="entry name" value="HTH-TYPE TRANSCRIPTIONAL REGULATOR HEXR-RELATED"/>
    <property type="match status" value="1"/>
</dbReference>
<dbReference type="PANTHER" id="PTHR30514">
    <property type="entry name" value="GLUCOKINASE"/>
    <property type="match status" value="1"/>
</dbReference>
<evidence type="ECO:0000313" key="7">
    <source>
        <dbReference type="EMBL" id="SDN24644.1"/>
    </source>
</evidence>
<dbReference type="GO" id="GO:0003677">
    <property type="term" value="F:DNA binding"/>
    <property type="evidence" value="ECO:0007669"/>
    <property type="project" value="UniProtKB-KW"/>
</dbReference>
<keyword evidence="3" id="KW-0804">Transcription</keyword>
<evidence type="ECO:0000259" key="6">
    <source>
        <dbReference type="PROSITE" id="PS51464"/>
    </source>
</evidence>
<dbReference type="GO" id="GO:0003700">
    <property type="term" value="F:DNA-binding transcription factor activity"/>
    <property type="evidence" value="ECO:0007669"/>
    <property type="project" value="InterPro"/>
</dbReference>
<dbReference type="Gene3D" id="3.40.50.10490">
    <property type="entry name" value="Glucose-6-phosphate isomerase like protein, domain 1"/>
    <property type="match status" value="1"/>
</dbReference>
<proteinExistence type="predicted"/>
<dbReference type="InterPro" id="IPR000281">
    <property type="entry name" value="HTH_RpiR"/>
</dbReference>
<keyword evidence="2" id="KW-0238">DNA-binding</keyword>
<dbReference type="InterPro" id="IPR046348">
    <property type="entry name" value="SIS_dom_sf"/>
</dbReference>
<dbReference type="SUPFAM" id="SSF53697">
    <property type="entry name" value="SIS domain"/>
    <property type="match status" value="1"/>
</dbReference>
<evidence type="ECO:0000256" key="3">
    <source>
        <dbReference type="ARBA" id="ARBA00023163"/>
    </source>
</evidence>
<dbReference type="OrthoDB" id="370421at2"/>
<dbReference type="Pfam" id="PF01380">
    <property type="entry name" value="SIS"/>
    <property type="match status" value="1"/>
</dbReference>
<dbReference type="EMBL" id="FNIE01000003">
    <property type="protein sequence ID" value="SDN24644.1"/>
    <property type="molecule type" value="Genomic_DNA"/>
</dbReference>
<dbReference type="Proteomes" id="UP000199341">
    <property type="component" value="Unassembled WGS sequence"/>
</dbReference>
<keyword evidence="8" id="KW-1185">Reference proteome</keyword>
<dbReference type="Pfam" id="PF01418">
    <property type="entry name" value="HTH_6"/>
    <property type="match status" value="1"/>
</dbReference>
<dbReference type="InterPro" id="IPR009057">
    <property type="entry name" value="Homeodomain-like_sf"/>
</dbReference>
<dbReference type="AlphaFoldDB" id="A0A1G9ZTZ7"/>
<organism evidence="7 8">
    <name type="scientific">Actinacidiphila guanduensis</name>
    <dbReference type="NCBI Taxonomy" id="310781"/>
    <lineage>
        <taxon>Bacteria</taxon>
        <taxon>Bacillati</taxon>
        <taxon>Actinomycetota</taxon>
        <taxon>Actinomycetes</taxon>
        <taxon>Kitasatosporales</taxon>
        <taxon>Streptomycetaceae</taxon>
        <taxon>Actinacidiphila</taxon>
    </lineage>
</organism>
<name>A0A1G9ZTZ7_9ACTN</name>
<sequence length="338" mass="34470">MSPAIVTPGRGARGEGGAVSSRTGSREGGWQGILGPVQEKVPVPVPGNATAASDAGDALTATVRGLLPSLTPAAARIATLIVQDPAQVARSTISELSALAGTSESSIVRTARALGFTGYPELRLALAASAARQGPRSTLSAGITPEDSAEEVIAKLVHTESQAVLETATQLDPAQLDGAVAAVCGGGQLHIAGVGASGLVAQDLQQKLARIGRPCHAHGDSQSALTSAVLLGEGDVFLVVSHSGESRDVLAPLRRAGELGATTVVITNHPMSTAARLADYVLVSAGRETTFRPGAMASRISQLVVVDCLFVCVAQRTFEVSSRALRITHQALESDRSS</sequence>
<dbReference type="PROSITE" id="PS51464">
    <property type="entry name" value="SIS"/>
    <property type="match status" value="1"/>
</dbReference>